<protein>
    <submittedName>
        <fullName evidence="2">Uncharacterized protein</fullName>
    </submittedName>
</protein>
<sequence length="491" mass="54419">MSVRDLKSKGMNWVGNIYHKFETICHEVDSIVSQDTVKFVENQVQTVGVNMKKLYSNVIQDLMPPVKSKAQVVALKTSDPRGTCFKPVDPEDYGLAAAESQTPVEPTSRDAERKQFDNSSDKGHLVKQLSSCDLKLYEGVAAELIPEKMHFASADQNSGMSTEVDAFDEMLESTPTESFQASCAFTNHNHDNACAFLYDVPLSTSFDEEHLSSQEVGTLFHDPADHSFNVSYASSAHDLPEMPSSILSADRIIEFQFSNTSSARAESDMPSLAFPSAQKILEKEIPTSSSSLLTENQSQSENRLDNDITIVVPCSNPSNVASHDFDGSIMLSFSTSCPTESCKMKKKGLALSTPVLSLESLGSSDKSSYVVGDILDSQMENIDLTDTRKLEDICVTVNNSLLYEVSRRTRKSRSYKPNTLSVCSFKKKIQDSFTSKKRLVKEYEQLAILYDDLDTVPGQDPLQRRLSSGTTISLQSDSPLHQMHDSEWELL</sequence>
<dbReference type="PANTHER" id="PTHR34659:SF1">
    <property type="entry name" value="PROTEIN EGT2"/>
    <property type="match status" value="1"/>
</dbReference>
<evidence type="ECO:0000313" key="2">
    <source>
        <dbReference type="EMBL" id="KAJ4847167.1"/>
    </source>
</evidence>
<dbReference type="PANTHER" id="PTHR34659">
    <property type="entry name" value="BNAA05G11610D PROTEIN"/>
    <property type="match status" value="1"/>
</dbReference>
<dbReference type="InterPro" id="IPR053273">
    <property type="entry name" value="CST_Regulator"/>
</dbReference>
<dbReference type="AlphaFoldDB" id="A0A9Q0GC91"/>
<keyword evidence="3" id="KW-1185">Reference proteome</keyword>
<reference evidence="2" key="1">
    <citation type="submission" date="2022-02" db="EMBL/GenBank/DDBJ databases">
        <authorList>
            <person name="Henning P.M."/>
            <person name="McCubbin A.G."/>
            <person name="Shore J.S."/>
        </authorList>
    </citation>
    <scope>NUCLEOTIDE SEQUENCE</scope>
    <source>
        <strain evidence="2">F60SS</strain>
        <tissue evidence="2">Leaves</tissue>
    </source>
</reference>
<feature type="region of interest" description="Disordered" evidence="1">
    <location>
        <begin position="97"/>
        <end position="120"/>
    </location>
</feature>
<accession>A0A9Q0GC91</accession>
<dbReference type="GO" id="GO:0061908">
    <property type="term" value="C:phagophore"/>
    <property type="evidence" value="ECO:0007669"/>
    <property type="project" value="TreeGrafter"/>
</dbReference>
<proteinExistence type="predicted"/>
<dbReference type="GO" id="GO:0005776">
    <property type="term" value="C:autophagosome"/>
    <property type="evidence" value="ECO:0007669"/>
    <property type="project" value="TreeGrafter"/>
</dbReference>
<name>A0A9Q0GC91_9ROSI</name>
<evidence type="ECO:0000313" key="3">
    <source>
        <dbReference type="Proteomes" id="UP001141552"/>
    </source>
</evidence>
<organism evidence="2 3">
    <name type="scientific">Turnera subulata</name>
    <dbReference type="NCBI Taxonomy" id="218843"/>
    <lineage>
        <taxon>Eukaryota</taxon>
        <taxon>Viridiplantae</taxon>
        <taxon>Streptophyta</taxon>
        <taxon>Embryophyta</taxon>
        <taxon>Tracheophyta</taxon>
        <taxon>Spermatophyta</taxon>
        <taxon>Magnoliopsida</taxon>
        <taxon>eudicotyledons</taxon>
        <taxon>Gunneridae</taxon>
        <taxon>Pentapetalae</taxon>
        <taxon>rosids</taxon>
        <taxon>fabids</taxon>
        <taxon>Malpighiales</taxon>
        <taxon>Passifloraceae</taxon>
        <taxon>Turnera</taxon>
    </lineage>
</organism>
<gene>
    <name evidence="2" type="ORF">Tsubulata_009138</name>
</gene>
<dbReference type="Proteomes" id="UP001141552">
    <property type="component" value="Unassembled WGS sequence"/>
</dbReference>
<reference evidence="2" key="2">
    <citation type="journal article" date="2023" name="Plants (Basel)">
        <title>Annotation of the Turnera subulata (Passifloraceae) Draft Genome Reveals the S-Locus Evolved after the Divergence of Turneroideae from Passifloroideae in a Stepwise Manner.</title>
        <authorList>
            <person name="Henning P.M."/>
            <person name="Roalson E.H."/>
            <person name="Mir W."/>
            <person name="McCubbin A.G."/>
            <person name="Shore J.S."/>
        </authorList>
    </citation>
    <scope>NUCLEOTIDE SEQUENCE</scope>
    <source>
        <strain evidence="2">F60SS</strain>
    </source>
</reference>
<evidence type="ECO:0000256" key="1">
    <source>
        <dbReference type="SAM" id="MobiDB-lite"/>
    </source>
</evidence>
<dbReference type="GO" id="GO:0006950">
    <property type="term" value="P:response to stress"/>
    <property type="evidence" value="ECO:0007669"/>
    <property type="project" value="TreeGrafter"/>
</dbReference>
<dbReference type="EMBL" id="JAKUCV010001239">
    <property type="protein sequence ID" value="KAJ4847167.1"/>
    <property type="molecule type" value="Genomic_DNA"/>
</dbReference>
<feature type="compositionally biased region" description="Basic and acidic residues" evidence="1">
    <location>
        <begin position="107"/>
        <end position="120"/>
    </location>
</feature>
<comment type="caution">
    <text evidence="2">The sequence shown here is derived from an EMBL/GenBank/DDBJ whole genome shotgun (WGS) entry which is preliminary data.</text>
</comment>
<dbReference type="OrthoDB" id="1644512at2759"/>